<accession>A0A226X0D3</accession>
<sequence>MFLSSARDRFSTIFTTGAIHNRRENSWIEVDLSRLLRFAANV</sequence>
<proteinExistence type="predicted"/>
<dbReference type="EMBL" id="MTHB01000123">
    <property type="protein sequence ID" value="OXC76470.1"/>
    <property type="molecule type" value="Genomic_DNA"/>
</dbReference>
<reference evidence="2" key="1">
    <citation type="submission" date="2017-01" db="EMBL/GenBank/DDBJ databases">
        <title>Genome Analysis of Deinococcus marmoris KOPRI26562.</title>
        <authorList>
            <person name="Kim J.H."/>
            <person name="Oh H.-M."/>
        </authorList>
    </citation>
    <scope>NUCLEOTIDE SEQUENCE [LARGE SCALE GENOMIC DNA]</scope>
    <source>
        <strain evidence="2">PAMC 26633</strain>
    </source>
</reference>
<evidence type="ECO:0000313" key="2">
    <source>
        <dbReference type="Proteomes" id="UP000214720"/>
    </source>
</evidence>
<gene>
    <name evidence="1" type="ORF">BSU04_20875</name>
</gene>
<dbReference type="AlphaFoldDB" id="A0A226X0D3"/>
<protein>
    <submittedName>
        <fullName evidence="1">Uncharacterized protein</fullName>
    </submittedName>
</protein>
<dbReference type="Proteomes" id="UP000214720">
    <property type="component" value="Unassembled WGS sequence"/>
</dbReference>
<name>A0A226X0D3_CABSO</name>
<organism evidence="1 2">
    <name type="scientific">Caballeronia sordidicola</name>
    <name type="common">Burkholderia sordidicola</name>
    <dbReference type="NCBI Taxonomy" id="196367"/>
    <lineage>
        <taxon>Bacteria</taxon>
        <taxon>Pseudomonadati</taxon>
        <taxon>Pseudomonadota</taxon>
        <taxon>Betaproteobacteria</taxon>
        <taxon>Burkholderiales</taxon>
        <taxon>Burkholderiaceae</taxon>
        <taxon>Caballeronia</taxon>
    </lineage>
</organism>
<comment type="caution">
    <text evidence="1">The sequence shown here is derived from an EMBL/GenBank/DDBJ whole genome shotgun (WGS) entry which is preliminary data.</text>
</comment>
<evidence type="ECO:0000313" key="1">
    <source>
        <dbReference type="EMBL" id="OXC76470.1"/>
    </source>
</evidence>